<dbReference type="EMBL" id="GL876972">
    <property type="protein sequence ID" value="KLU89152.1"/>
    <property type="molecule type" value="Genomic_DNA"/>
</dbReference>
<feature type="region of interest" description="Disordered" evidence="1">
    <location>
        <begin position="108"/>
        <end position="129"/>
    </location>
</feature>
<dbReference type="Proteomes" id="UP000011715">
    <property type="component" value="Unassembled WGS sequence"/>
</dbReference>
<organism evidence="3 4">
    <name type="scientific">Magnaporthiopsis poae (strain ATCC 64411 / 73-15)</name>
    <name type="common">Kentucky bluegrass fungus</name>
    <name type="synonym">Magnaporthe poae</name>
    <dbReference type="NCBI Taxonomy" id="644358"/>
    <lineage>
        <taxon>Eukaryota</taxon>
        <taxon>Fungi</taxon>
        <taxon>Dikarya</taxon>
        <taxon>Ascomycota</taxon>
        <taxon>Pezizomycotina</taxon>
        <taxon>Sordariomycetes</taxon>
        <taxon>Sordariomycetidae</taxon>
        <taxon>Magnaporthales</taxon>
        <taxon>Magnaporthaceae</taxon>
        <taxon>Magnaporthiopsis</taxon>
    </lineage>
</organism>
<sequence length="129" mass="14814">MASNRQIPGENTAPVTTPARDDKWDEARYEASLKHLHELHLRKLRSTVPRMIEPAAESQSHETPEELFASLQQSVTKGMGDVKEFKAAMNDETTVRILERARQGRLKNPLGIKPWRPRDDPNWTKMDLD</sequence>
<evidence type="ECO:0000313" key="3">
    <source>
        <dbReference type="EnsemblFungi" id="MAPG_08126T0"/>
    </source>
</evidence>
<dbReference type="VEuPathDB" id="FungiDB:MAPG_08126"/>
<keyword evidence="4" id="KW-1185">Reference proteome</keyword>
<gene>
    <name evidence="2" type="ORF">MAPG_08126</name>
</gene>
<dbReference type="EMBL" id="ADBL01001963">
    <property type="status" value="NOT_ANNOTATED_CDS"/>
    <property type="molecule type" value="Genomic_DNA"/>
</dbReference>
<evidence type="ECO:0000256" key="1">
    <source>
        <dbReference type="SAM" id="MobiDB-lite"/>
    </source>
</evidence>
<name>A0A0C4E6I8_MAGP6</name>
<feature type="region of interest" description="Disordered" evidence="1">
    <location>
        <begin position="1"/>
        <end position="22"/>
    </location>
</feature>
<dbReference type="STRING" id="644358.A0A0C4E6I8"/>
<reference evidence="2" key="3">
    <citation type="submission" date="2011-03" db="EMBL/GenBank/DDBJ databases">
        <title>Annotation of Magnaporthe poae ATCC 64411.</title>
        <authorList>
            <person name="Ma L.-J."/>
            <person name="Dead R."/>
            <person name="Young S.K."/>
            <person name="Zeng Q."/>
            <person name="Gargeya S."/>
            <person name="Fitzgerald M."/>
            <person name="Haas B."/>
            <person name="Abouelleil A."/>
            <person name="Alvarado L."/>
            <person name="Arachchi H.M."/>
            <person name="Berlin A."/>
            <person name="Brown A."/>
            <person name="Chapman S.B."/>
            <person name="Chen Z."/>
            <person name="Dunbar C."/>
            <person name="Freedman E."/>
            <person name="Gearin G."/>
            <person name="Gellesch M."/>
            <person name="Goldberg J."/>
            <person name="Griggs A."/>
            <person name="Gujja S."/>
            <person name="Heiman D."/>
            <person name="Howarth C."/>
            <person name="Larson L."/>
            <person name="Lui A."/>
            <person name="MacDonald P.J.P."/>
            <person name="Mehta T."/>
            <person name="Montmayeur A."/>
            <person name="Murphy C."/>
            <person name="Neiman D."/>
            <person name="Pearson M."/>
            <person name="Priest M."/>
            <person name="Roberts A."/>
            <person name="Saif S."/>
            <person name="Shea T."/>
            <person name="Shenoy N."/>
            <person name="Sisk P."/>
            <person name="Stolte C."/>
            <person name="Sykes S."/>
            <person name="Yandava C."/>
            <person name="Wortman J."/>
            <person name="Nusbaum C."/>
            <person name="Birren B."/>
        </authorList>
    </citation>
    <scope>NUCLEOTIDE SEQUENCE</scope>
    <source>
        <strain evidence="2">ATCC 64411</strain>
    </source>
</reference>
<dbReference type="OrthoDB" id="5326237at2759"/>
<reference evidence="3" key="5">
    <citation type="submission" date="2015-06" db="UniProtKB">
        <authorList>
            <consortium name="EnsemblFungi"/>
        </authorList>
    </citation>
    <scope>IDENTIFICATION</scope>
    <source>
        <strain evidence="3">ATCC 64411</strain>
    </source>
</reference>
<feature type="compositionally biased region" description="Basic and acidic residues" evidence="1">
    <location>
        <begin position="116"/>
        <end position="129"/>
    </location>
</feature>
<proteinExistence type="predicted"/>
<reference evidence="4" key="1">
    <citation type="submission" date="2010-05" db="EMBL/GenBank/DDBJ databases">
        <title>The genome sequence of Magnaporthe poae strain ATCC 64411.</title>
        <authorList>
            <person name="Ma L.-J."/>
            <person name="Dead R."/>
            <person name="Young S."/>
            <person name="Zeng Q."/>
            <person name="Koehrsen M."/>
            <person name="Alvarado L."/>
            <person name="Berlin A."/>
            <person name="Chapman S.B."/>
            <person name="Chen Z."/>
            <person name="Freedman E."/>
            <person name="Gellesch M."/>
            <person name="Goldberg J."/>
            <person name="Griggs A."/>
            <person name="Gujja S."/>
            <person name="Heilman E.R."/>
            <person name="Heiman D."/>
            <person name="Hepburn T."/>
            <person name="Howarth C."/>
            <person name="Jen D."/>
            <person name="Larson L."/>
            <person name="Mehta T."/>
            <person name="Neiman D."/>
            <person name="Pearson M."/>
            <person name="Roberts A."/>
            <person name="Saif S."/>
            <person name="Shea T."/>
            <person name="Shenoy N."/>
            <person name="Sisk P."/>
            <person name="Stolte C."/>
            <person name="Sykes S."/>
            <person name="Walk T."/>
            <person name="White J."/>
            <person name="Yandava C."/>
            <person name="Haas B."/>
            <person name="Nusbaum C."/>
            <person name="Birren B."/>
        </authorList>
    </citation>
    <scope>NUCLEOTIDE SEQUENCE [LARGE SCALE GENOMIC DNA]</scope>
    <source>
        <strain evidence="4">ATCC 64411 / 73-15</strain>
    </source>
</reference>
<reference evidence="2" key="2">
    <citation type="submission" date="2010-05" db="EMBL/GenBank/DDBJ databases">
        <title>The Genome Sequence of Magnaporthe poae strain ATCC 64411.</title>
        <authorList>
            <consortium name="The Broad Institute Genome Sequencing Platform"/>
            <consortium name="Broad Institute Genome Sequencing Center for Infectious Disease"/>
            <person name="Ma L.-J."/>
            <person name="Dead R."/>
            <person name="Young S."/>
            <person name="Zeng Q."/>
            <person name="Koehrsen M."/>
            <person name="Alvarado L."/>
            <person name="Berlin A."/>
            <person name="Chapman S.B."/>
            <person name="Chen Z."/>
            <person name="Freedman E."/>
            <person name="Gellesch M."/>
            <person name="Goldberg J."/>
            <person name="Griggs A."/>
            <person name="Gujja S."/>
            <person name="Heilman E.R."/>
            <person name="Heiman D."/>
            <person name="Hepburn T."/>
            <person name="Howarth C."/>
            <person name="Jen D."/>
            <person name="Larson L."/>
            <person name="Mehta T."/>
            <person name="Neiman D."/>
            <person name="Pearson M."/>
            <person name="Roberts A."/>
            <person name="Saif S."/>
            <person name="Shea T."/>
            <person name="Shenoy N."/>
            <person name="Sisk P."/>
            <person name="Stolte C."/>
            <person name="Sykes S."/>
            <person name="Walk T."/>
            <person name="White J."/>
            <person name="Yandava C."/>
            <person name="Haas B."/>
            <person name="Nusbaum C."/>
            <person name="Birren B."/>
        </authorList>
    </citation>
    <scope>NUCLEOTIDE SEQUENCE</scope>
    <source>
        <strain evidence="2">ATCC 64411</strain>
    </source>
</reference>
<evidence type="ECO:0000313" key="2">
    <source>
        <dbReference type="EMBL" id="KLU89152.1"/>
    </source>
</evidence>
<reference evidence="3" key="4">
    <citation type="journal article" date="2015" name="G3 (Bethesda)">
        <title>Genome sequences of three phytopathogenic species of the Magnaporthaceae family of fungi.</title>
        <authorList>
            <person name="Okagaki L.H."/>
            <person name="Nunes C.C."/>
            <person name="Sailsbery J."/>
            <person name="Clay B."/>
            <person name="Brown D."/>
            <person name="John T."/>
            <person name="Oh Y."/>
            <person name="Young N."/>
            <person name="Fitzgerald M."/>
            <person name="Haas B.J."/>
            <person name="Zeng Q."/>
            <person name="Young S."/>
            <person name="Adiconis X."/>
            <person name="Fan L."/>
            <person name="Levin J.Z."/>
            <person name="Mitchell T.K."/>
            <person name="Okubara P.A."/>
            <person name="Farman M.L."/>
            <person name="Kohn L.M."/>
            <person name="Birren B."/>
            <person name="Ma L.-J."/>
            <person name="Dean R.A."/>
        </authorList>
    </citation>
    <scope>NUCLEOTIDE SEQUENCE</scope>
    <source>
        <strain evidence="3">ATCC 64411 / 73-15</strain>
    </source>
</reference>
<dbReference type="eggNOG" id="ENOG502SEH4">
    <property type="taxonomic scope" value="Eukaryota"/>
</dbReference>
<dbReference type="EnsemblFungi" id="MAPG_08126T0">
    <property type="protein sequence ID" value="MAPG_08126T0"/>
    <property type="gene ID" value="MAPG_08126"/>
</dbReference>
<protein>
    <submittedName>
        <fullName evidence="2 3">Uncharacterized protein</fullName>
    </submittedName>
</protein>
<evidence type="ECO:0000313" key="4">
    <source>
        <dbReference type="Proteomes" id="UP000011715"/>
    </source>
</evidence>
<dbReference type="OMA" id="GIKPWRH"/>
<dbReference type="AlphaFoldDB" id="A0A0C4E6I8"/>
<accession>A0A0C4E6I8</accession>